<evidence type="ECO:0000313" key="2">
    <source>
        <dbReference type="Proteomes" id="UP000076871"/>
    </source>
</evidence>
<keyword evidence="2" id="KW-1185">Reference proteome</keyword>
<dbReference type="InParanoid" id="A0A165FZS0"/>
<dbReference type="AlphaFoldDB" id="A0A165FZS0"/>
<accession>A0A165FZS0</accession>
<evidence type="ECO:0000313" key="1">
    <source>
        <dbReference type="EMBL" id="KZT09634.1"/>
    </source>
</evidence>
<dbReference type="GeneID" id="63819786"/>
<gene>
    <name evidence="1" type="ORF">LAESUDRAFT_514397</name>
</gene>
<organism evidence="1 2">
    <name type="scientific">Laetiporus sulphureus 93-53</name>
    <dbReference type="NCBI Taxonomy" id="1314785"/>
    <lineage>
        <taxon>Eukaryota</taxon>
        <taxon>Fungi</taxon>
        <taxon>Dikarya</taxon>
        <taxon>Basidiomycota</taxon>
        <taxon>Agaricomycotina</taxon>
        <taxon>Agaricomycetes</taxon>
        <taxon>Polyporales</taxon>
        <taxon>Laetiporus</taxon>
    </lineage>
</organism>
<reference evidence="1 2" key="1">
    <citation type="journal article" date="2016" name="Mol. Biol. Evol.">
        <title>Comparative Genomics of Early-Diverging Mushroom-Forming Fungi Provides Insights into the Origins of Lignocellulose Decay Capabilities.</title>
        <authorList>
            <person name="Nagy L.G."/>
            <person name="Riley R."/>
            <person name="Tritt A."/>
            <person name="Adam C."/>
            <person name="Daum C."/>
            <person name="Floudas D."/>
            <person name="Sun H."/>
            <person name="Yadav J.S."/>
            <person name="Pangilinan J."/>
            <person name="Larsson K.H."/>
            <person name="Matsuura K."/>
            <person name="Barry K."/>
            <person name="Labutti K."/>
            <person name="Kuo R."/>
            <person name="Ohm R.A."/>
            <person name="Bhattacharya S.S."/>
            <person name="Shirouzu T."/>
            <person name="Yoshinaga Y."/>
            <person name="Martin F.M."/>
            <person name="Grigoriev I.V."/>
            <person name="Hibbett D.S."/>
        </authorList>
    </citation>
    <scope>NUCLEOTIDE SEQUENCE [LARGE SCALE GENOMIC DNA]</scope>
    <source>
        <strain evidence="1 2">93-53</strain>
    </source>
</reference>
<name>A0A165FZS0_9APHY</name>
<sequence length="75" mass="8649">MHRSSRCMEERKYQRQRLRMSMCVTAFPTCIASLACRLQNNSNVRRRVVNDIPRKPSRVVAASCEKVTVSTIASY</sequence>
<dbReference type="EMBL" id="KV427611">
    <property type="protein sequence ID" value="KZT09634.1"/>
    <property type="molecule type" value="Genomic_DNA"/>
</dbReference>
<dbReference type="Proteomes" id="UP000076871">
    <property type="component" value="Unassembled WGS sequence"/>
</dbReference>
<proteinExistence type="predicted"/>
<protein>
    <submittedName>
        <fullName evidence="1">Uncharacterized protein</fullName>
    </submittedName>
</protein>
<dbReference type="RefSeq" id="XP_040767374.1">
    <property type="nucleotide sequence ID" value="XM_040902755.1"/>
</dbReference>